<dbReference type="SUPFAM" id="SSF53098">
    <property type="entry name" value="Ribonuclease H-like"/>
    <property type="match status" value="1"/>
</dbReference>
<dbReference type="Proteomes" id="UP000823399">
    <property type="component" value="Unassembled WGS sequence"/>
</dbReference>
<dbReference type="InterPro" id="IPR012337">
    <property type="entry name" value="RNaseH-like_sf"/>
</dbReference>
<protein>
    <recommendedName>
        <fullName evidence="3">HAT C-terminal dimerisation domain-containing protein</fullName>
    </recommendedName>
</protein>
<evidence type="ECO:0000313" key="2">
    <source>
        <dbReference type="Proteomes" id="UP000823399"/>
    </source>
</evidence>
<dbReference type="AlphaFoldDB" id="A0A9P7FK97"/>
<accession>A0A9P7FK97</accession>
<keyword evidence="2" id="KW-1185">Reference proteome</keyword>
<reference evidence="1" key="1">
    <citation type="journal article" date="2020" name="New Phytol.">
        <title>Comparative genomics reveals dynamic genome evolution in host specialist ectomycorrhizal fungi.</title>
        <authorList>
            <person name="Lofgren L.A."/>
            <person name="Nguyen N.H."/>
            <person name="Vilgalys R."/>
            <person name="Ruytinx J."/>
            <person name="Liao H.L."/>
            <person name="Branco S."/>
            <person name="Kuo A."/>
            <person name="LaButti K."/>
            <person name="Lipzen A."/>
            <person name="Andreopoulos W."/>
            <person name="Pangilinan J."/>
            <person name="Riley R."/>
            <person name="Hundley H."/>
            <person name="Na H."/>
            <person name="Barry K."/>
            <person name="Grigoriev I.V."/>
            <person name="Stajich J.E."/>
            <person name="Kennedy P.G."/>
        </authorList>
    </citation>
    <scope>NUCLEOTIDE SEQUENCE</scope>
    <source>
        <strain evidence="1">FC423</strain>
    </source>
</reference>
<organism evidence="1 2">
    <name type="scientific">Suillus discolor</name>
    <dbReference type="NCBI Taxonomy" id="1912936"/>
    <lineage>
        <taxon>Eukaryota</taxon>
        <taxon>Fungi</taxon>
        <taxon>Dikarya</taxon>
        <taxon>Basidiomycota</taxon>
        <taxon>Agaricomycotina</taxon>
        <taxon>Agaricomycetes</taxon>
        <taxon>Agaricomycetidae</taxon>
        <taxon>Boletales</taxon>
        <taxon>Suillineae</taxon>
        <taxon>Suillaceae</taxon>
        <taxon>Suillus</taxon>
    </lineage>
</organism>
<dbReference type="GeneID" id="64690414"/>
<comment type="caution">
    <text evidence="1">The sequence shown here is derived from an EMBL/GenBank/DDBJ whole genome shotgun (WGS) entry which is preliminary data.</text>
</comment>
<dbReference type="EMBL" id="JABBWM010000002">
    <property type="protein sequence ID" value="KAG2119920.1"/>
    <property type="molecule type" value="Genomic_DNA"/>
</dbReference>
<evidence type="ECO:0000313" key="1">
    <source>
        <dbReference type="EMBL" id="KAG2119920.1"/>
    </source>
</evidence>
<evidence type="ECO:0008006" key="3">
    <source>
        <dbReference type="Google" id="ProtNLM"/>
    </source>
</evidence>
<proteinExistence type="predicted"/>
<dbReference type="OrthoDB" id="2675519at2759"/>
<dbReference type="RefSeq" id="XP_041299746.1">
    <property type="nucleotide sequence ID" value="XM_041428155.1"/>
</dbReference>
<sequence>MRAEKEVCFIKLILSSSEDIANSPQGVSVDPIDIWTGLSHPGSARRPLHTIAQRLLSICPNSASCKRLFSMFGAILTKWRNRLSTETLTLLAELKMYVHEEHVRNDVVKKRLQRRYCDTEATDKAEPTQVVHAVGDDLSGESSEREPRSLAFERRGISDVAADLIRAVQEEEISATESMHSVPVGAASASGSFSRIAINDLLDYSCAEEWLGSFYKVAIRGLDAELELCELLDLDAEGIDDPDFPQVDDVLDE</sequence>
<name>A0A9P7FK97_9AGAM</name>
<gene>
    <name evidence="1" type="ORF">F5147DRAFT_125072</name>
</gene>